<evidence type="ECO:0000256" key="1">
    <source>
        <dbReference type="SAM" id="MobiDB-lite"/>
    </source>
</evidence>
<feature type="compositionally biased region" description="Low complexity" evidence="1">
    <location>
        <begin position="116"/>
        <end position="131"/>
    </location>
</feature>
<dbReference type="InterPro" id="IPR023393">
    <property type="entry name" value="START-like_dom_sf"/>
</dbReference>
<evidence type="ECO:0000313" key="2">
    <source>
        <dbReference type="EMBL" id="SEG91802.1"/>
    </source>
</evidence>
<name>A0A1H6E2I6_9ACTN</name>
<evidence type="ECO:0000313" key="3">
    <source>
        <dbReference type="Proteomes" id="UP000236732"/>
    </source>
</evidence>
<sequence length="705" mass="73829">MALVSEGRGGQNHGMTVVVAAVARDGGDAGRLVERAVAGAGLWAALPADTALTVAIAAGRGVAPAVVESLVGLLYAHGYTSVAVTGRSGHAGRHTGGPSGGPAGGHVGGRAGGHADGLLGDSSDAPSAGSSEGPLGGLGVIDLGADLVSGGFAAECGLHGVSLARGWVEAGFRISVAGCATHPEQGYTLCLAALCDLLPEPPADRAEAAAELLALADFHLIDAVESSHGPAGTFVPVPLATGTVVACADGVLADVVGACLMGVDPATSPLVARALADPGLPAAYRIDGDLTPFAGWRNPPRPLLDAMGRLADEGALRRTILAAAEAPRDADRVLVRIGDVVGGALRAGERNPLALAALCWSLQALGTAEAAVRSWQVMFAKERVARRRTSLGLRLGDYAAADYEAVATLLEPVESLIDALPADEHGMRLGLLDGSTVFGCERTVAAPYADFAARVDISRAISYMNDYLGGCVVPVATDEDGRVVWQAERNLYLPQPNYLAMFGGDVIDVCKLESIRYEPGRRKISWRTVRSPNGSALFDDGSVTFAAADGGRRTTITVRVRQRFTLPLFWQVVDLDAWPELKAALVADAYRQFFAATMDNFEARYEDRDFRIGRRSEPVGRPTERLSLLLDLASVSAESARERLRAPVGELDADGFEHFSADDRPEDLLSRLRGDGGSPVSRPVADYLRGLREAITRDFGRGRQR</sequence>
<gene>
    <name evidence="2" type="ORF">SAMN05444920_107355</name>
</gene>
<feature type="region of interest" description="Disordered" evidence="1">
    <location>
        <begin position="87"/>
        <end position="131"/>
    </location>
</feature>
<dbReference type="EMBL" id="FNVT01000007">
    <property type="protein sequence ID" value="SEG91802.1"/>
    <property type="molecule type" value="Genomic_DNA"/>
</dbReference>
<dbReference type="AlphaFoldDB" id="A0A1H6E2I6"/>
<dbReference type="Gene3D" id="3.30.530.20">
    <property type="match status" value="1"/>
</dbReference>
<reference evidence="2 3" key="1">
    <citation type="submission" date="2016-10" db="EMBL/GenBank/DDBJ databases">
        <authorList>
            <person name="de Groot N.N."/>
        </authorList>
    </citation>
    <scope>NUCLEOTIDE SEQUENCE [LARGE SCALE GENOMIC DNA]</scope>
    <source>
        <strain evidence="2 3">CGMCC 4.7037</strain>
    </source>
</reference>
<accession>A0A1H6E2I6</accession>
<evidence type="ECO:0008006" key="4">
    <source>
        <dbReference type="Google" id="ProtNLM"/>
    </source>
</evidence>
<protein>
    <recommendedName>
        <fullName evidence="4">DUF362 domain-containing protein</fullName>
    </recommendedName>
</protein>
<feature type="compositionally biased region" description="Gly residues" evidence="1">
    <location>
        <begin position="94"/>
        <end position="115"/>
    </location>
</feature>
<dbReference type="Proteomes" id="UP000236732">
    <property type="component" value="Unassembled WGS sequence"/>
</dbReference>
<keyword evidence="3" id="KW-1185">Reference proteome</keyword>
<proteinExistence type="predicted"/>
<organism evidence="2 3">
    <name type="scientific">Nonomuraea solani</name>
    <dbReference type="NCBI Taxonomy" id="1144553"/>
    <lineage>
        <taxon>Bacteria</taxon>
        <taxon>Bacillati</taxon>
        <taxon>Actinomycetota</taxon>
        <taxon>Actinomycetes</taxon>
        <taxon>Streptosporangiales</taxon>
        <taxon>Streptosporangiaceae</taxon>
        <taxon>Nonomuraea</taxon>
    </lineage>
</organism>